<evidence type="ECO:0000313" key="2">
    <source>
        <dbReference type="EMBL" id="CAK9045344.1"/>
    </source>
</evidence>
<accession>A0ABP0M1H8</accession>
<evidence type="ECO:0000256" key="1">
    <source>
        <dbReference type="SAM" id="MobiDB-lite"/>
    </source>
</evidence>
<proteinExistence type="predicted"/>
<keyword evidence="3" id="KW-1185">Reference proteome</keyword>
<name>A0ABP0M1H8_9DINO</name>
<organism evidence="2 3">
    <name type="scientific">Durusdinium trenchii</name>
    <dbReference type="NCBI Taxonomy" id="1381693"/>
    <lineage>
        <taxon>Eukaryota</taxon>
        <taxon>Sar</taxon>
        <taxon>Alveolata</taxon>
        <taxon>Dinophyceae</taxon>
        <taxon>Suessiales</taxon>
        <taxon>Symbiodiniaceae</taxon>
        <taxon>Durusdinium</taxon>
    </lineage>
</organism>
<dbReference type="Proteomes" id="UP001642464">
    <property type="component" value="Unassembled WGS sequence"/>
</dbReference>
<dbReference type="EMBL" id="CAXAMM010019291">
    <property type="protein sequence ID" value="CAK9045344.1"/>
    <property type="molecule type" value="Genomic_DNA"/>
</dbReference>
<feature type="region of interest" description="Disordered" evidence="1">
    <location>
        <begin position="1"/>
        <end position="46"/>
    </location>
</feature>
<evidence type="ECO:0000313" key="3">
    <source>
        <dbReference type="Proteomes" id="UP001642464"/>
    </source>
</evidence>
<reference evidence="2 3" key="1">
    <citation type="submission" date="2024-02" db="EMBL/GenBank/DDBJ databases">
        <authorList>
            <person name="Chen Y."/>
            <person name="Shah S."/>
            <person name="Dougan E. K."/>
            <person name="Thang M."/>
            <person name="Chan C."/>
        </authorList>
    </citation>
    <scope>NUCLEOTIDE SEQUENCE [LARGE SCALE GENOMIC DNA]</scope>
</reference>
<feature type="region of interest" description="Disordered" evidence="1">
    <location>
        <begin position="120"/>
        <end position="143"/>
    </location>
</feature>
<comment type="caution">
    <text evidence="2">The sequence shown here is derived from an EMBL/GenBank/DDBJ whole genome shotgun (WGS) entry which is preliminary data.</text>
</comment>
<protein>
    <submittedName>
        <fullName evidence="2">Uncharacterized protein</fullName>
    </submittedName>
</protein>
<gene>
    <name evidence="2" type="ORF">SCF082_LOCUS25622</name>
</gene>
<sequence>MTSASQPCKKQRVEGPSGPSVLTFFPNGTFRRVPGSSNESSEVSVRERKQITTVFSADGRFVHLQKPYTEVEPLKTGNSANADEECAGDQRVQVWSIGGPENPFASPAPKSWLESRLERAKSQPPPISKRDAVATADTVQPPNPSADVMVELRVAQKSPHAISESAARLRINAPSAEVLDKVLTESMGNLLSVIKPSLS</sequence>